<name>E0UMR6_GLOV7</name>
<gene>
    <name evidence="3" type="ordered locus">Cyan7822_6467</name>
</gene>
<sequence>MALQGFPPELLNQSPQKRLDFFKSPDITFMHKILHKTYNQLYRKVCKPAGASTILLIGPSGVGKSTLMDLLKKRILEESLPQMELEPAWIPIICVEADAPGKGTFRWKKFYQQVLLEVDEPGIKYKIDYNKINYEEEGIRRGNNGRLIIGARATEDSLKISMKQALKYRHPYTLAIDEFQHIGIRANEDLLKAHMDCLKSVVNGTKIPLTGFGTYELLEFLELSPQLSRRTLKIHFHRYRWENDDECKEFKRVLYNLIHRMPFPNQPTITKQIWEFCFERSIGNIGTLIDWLTDAYDLALANDAPSLSFDYLKETAKSRLDCEQMIEEAIEGEARLEETEDSTNRLKVLLGMKSASKPSKSNANSTDPNSTAQKTKKDVKNKPFKRKPVRDQVGGQDET</sequence>
<accession>E0UMR6</accession>
<dbReference type="AlphaFoldDB" id="E0UMR6"/>
<keyword evidence="3" id="KW-0614">Plasmid</keyword>
<dbReference type="InterPro" id="IPR049945">
    <property type="entry name" value="AAA_22"/>
</dbReference>
<dbReference type="KEGG" id="cyj:Cyan7822_6467"/>
<dbReference type="Pfam" id="PF13401">
    <property type="entry name" value="AAA_22"/>
    <property type="match status" value="1"/>
</dbReference>
<dbReference type="SUPFAM" id="SSF52540">
    <property type="entry name" value="P-loop containing nucleoside triphosphate hydrolases"/>
    <property type="match status" value="2"/>
</dbReference>
<evidence type="ECO:0000259" key="2">
    <source>
        <dbReference type="Pfam" id="PF13401"/>
    </source>
</evidence>
<feature type="domain" description="ORC1/DEAH AAA+ ATPase" evidence="2">
    <location>
        <begin position="51"/>
        <end position="220"/>
    </location>
</feature>
<protein>
    <submittedName>
        <fullName evidence="3">AAA ATPase</fullName>
    </submittedName>
</protein>
<evidence type="ECO:0000256" key="1">
    <source>
        <dbReference type="SAM" id="MobiDB-lite"/>
    </source>
</evidence>
<organism evidence="3 4">
    <name type="scientific">Gloeothece verrucosa (strain PCC 7822)</name>
    <name type="common">Cyanothece sp. (strain PCC 7822)</name>
    <dbReference type="NCBI Taxonomy" id="497965"/>
    <lineage>
        <taxon>Bacteria</taxon>
        <taxon>Bacillati</taxon>
        <taxon>Cyanobacteriota</taxon>
        <taxon>Cyanophyceae</taxon>
        <taxon>Oscillatoriophycideae</taxon>
        <taxon>Chroococcales</taxon>
        <taxon>Aphanothecaceae</taxon>
        <taxon>Gloeothece</taxon>
        <taxon>Gloeothece verrucosa</taxon>
    </lineage>
</organism>
<evidence type="ECO:0000313" key="3">
    <source>
        <dbReference type="EMBL" id="ADN18246.1"/>
    </source>
</evidence>
<geneLocation type="plasmid" evidence="3 4">
    <name>Cy782202</name>
</geneLocation>
<evidence type="ECO:0000313" key="4">
    <source>
        <dbReference type="Proteomes" id="UP000008206"/>
    </source>
</evidence>
<dbReference type="RefSeq" id="WP_013334992.1">
    <property type="nucleotide sequence ID" value="NC_014534.1"/>
</dbReference>
<dbReference type="Gene3D" id="3.40.50.300">
    <property type="entry name" value="P-loop containing nucleotide triphosphate hydrolases"/>
    <property type="match status" value="1"/>
</dbReference>
<feature type="region of interest" description="Disordered" evidence="1">
    <location>
        <begin position="351"/>
        <end position="399"/>
    </location>
</feature>
<reference evidence="4" key="1">
    <citation type="journal article" date="2011" name="MBio">
        <title>Novel metabolic attributes of the genus Cyanothece, comprising a group of unicellular nitrogen-fixing Cyanobacteria.</title>
        <authorList>
            <person name="Bandyopadhyay A."/>
            <person name="Elvitigala T."/>
            <person name="Welsh E."/>
            <person name="Stockel J."/>
            <person name="Liberton M."/>
            <person name="Min H."/>
            <person name="Sherman L.A."/>
            <person name="Pakrasi H.B."/>
        </authorList>
    </citation>
    <scope>NUCLEOTIDE SEQUENCE [LARGE SCALE GENOMIC DNA]</scope>
    <source>
        <strain evidence="4">PCC 7822</strain>
        <plasmid evidence="4">Cy782202</plasmid>
    </source>
</reference>
<dbReference type="InterPro" id="IPR027417">
    <property type="entry name" value="P-loop_NTPase"/>
</dbReference>
<dbReference type="GO" id="GO:0016887">
    <property type="term" value="F:ATP hydrolysis activity"/>
    <property type="evidence" value="ECO:0007669"/>
    <property type="project" value="InterPro"/>
</dbReference>
<dbReference type="EMBL" id="CP002200">
    <property type="protein sequence ID" value="ADN18246.1"/>
    <property type="molecule type" value="Genomic_DNA"/>
</dbReference>
<proteinExistence type="predicted"/>
<keyword evidence="4" id="KW-1185">Reference proteome</keyword>
<feature type="compositionally biased region" description="Low complexity" evidence="1">
    <location>
        <begin position="353"/>
        <end position="365"/>
    </location>
</feature>
<dbReference type="Proteomes" id="UP000008206">
    <property type="component" value="Plasmid Cy782202"/>
</dbReference>
<dbReference type="HOGENOM" id="CLU_043810_0_0_3"/>
<dbReference type="OrthoDB" id="423275at2"/>